<dbReference type="EMBL" id="WEGH01000001">
    <property type="protein sequence ID" value="MQY03750.1"/>
    <property type="molecule type" value="Genomic_DNA"/>
</dbReference>
<dbReference type="NCBIfam" id="TIGR02937">
    <property type="entry name" value="sigma70-ECF"/>
    <property type="match status" value="1"/>
</dbReference>
<evidence type="ECO:0000256" key="3">
    <source>
        <dbReference type="ARBA" id="ARBA00023082"/>
    </source>
</evidence>
<protein>
    <submittedName>
        <fullName evidence="7">ECF RNA polymerase sigma factor SigE</fullName>
    </submittedName>
</protein>
<dbReference type="AlphaFoldDB" id="A0A7K0BRD5"/>
<dbReference type="InterPro" id="IPR013324">
    <property type="entry name" value="RNA_pol_sigma_r3/r4-like"/>
</dbReference>
<sequence length="195" mass="22002">MGAIDIREPSDVSLVTAMLEDGTDAFGTLFEQHADAVYNHCFRRTGDWSLAEDLTSVVFLQAWRNRRRIQLVEGSALPWLLAVANNMLRNTTRSVRRHRRLIAKLRPEEAAPDFADEAAERMDDVRTVQRLNETFQKLAVDDQEVISLCVWAGLSYVEAAAALDVPVGTVKSRLARARGRLRRLMETPEPAVLEE</sequence>
<dbReference type="InterPro" id="IPR007627">
    <property type="entry name" value="RNA_pol_sigma70_r2"/>
</dbReference>
<dbReference type="Pfam" id="PF08281">
    <property type="entry name" value="Sigma70_r4_2"/>
    <property type="match status" value="1"/>
</dbReference>
<dbReference type="RefSeq" id="WP_207709609.1">
    <property type="nucleotide sequence ID" value="NZ_WEGH01000001.1"/>
</dbReference>
<dbReference type="Gene3D" id="1.10.1740.10">
    <property type="match status" value="1"/>
</dbReference>
<name>A0A7K0BRD5_9ACTN</name>
<dbReference type="InterPro" id="IPR039425">
    <property type="entry name" value="RNA_pol_sigma-70-like"/>
</dbReference>
<evidence type="ECO:0000256" key="1">
    <source>
        <dbReference type="ARBA" id="ARBA00010641"/>
    </source>
</evidence>
<dbReference type="GO" id="GO:0006352">
    <property type="term" value="P:DNA-templated transcription initiation"/>
    <property type="evidence" value="ECO:0007669"/>
    <property type="project" value="InterPro"/>
</dbReference>
<dbReference type="GO" id="GO:0003677">
    <property type="term" value="F:DNA binding"/>
    <property type="evidence" value="ECO:0007669"/>
    <property type="project" value="InterPro"/>
</dbReference>
<proteinExistence type="inferred from homology"/>
<evidence type="ECO:0000259" key="6">
    <source>
        <dbReference type="Pfam" id="PF08281"/>
    </source>
</evidence>
<dbReference type="InterPro" id="IPR013249">
    <property type="entry name" value="RNA_pol_sigma70_r4_t2"/>
</dbReference>
<dbReference type="PANTHER" id="PTHR43133:SF25">
    <property type="entry name" value="RNA POLYMERASE SIGMA FACTOR RFAY-RELATED"/>
    <property type="match status" value="1"/>
</dbReference>
<evidence type="ECO:0000313" key="8">
    <source>
        <dbReference type="Proteomes" id="UP000487268"/>
    </source>
</evidence>
<dbReference type="GO" id="GO:0016987">
    <property type="term" value="F:sigma factor activity"/>
    <property type="evidence" value="ECO:0007669"/>
    <property type="project" value="UniProtKB-KW"/>
</dbReference>
<feature type="domain" description="RNA polymerase sigma-70 region 2" evidence="5">
    <location>
        <begin position="29"/>
        <end position="97"/>
    </location>
</feature>
<dbReference type="Proteomes" id="UP000487268">
    <property type="component" value="Unassembled WGS sequence"/>
</dbReference>
<dbReference type="Pfam" id="PF04542">
    <property type="entry name" value="Sigma70_r2"/>
    <property type="match status" value="1"/>
</dbReference>
<comment type="caution">
    <text evidence="7">The sequence shown here is derived from an EMBL/GenBank/DDBJ whole genome shotgun (WGS) entry which is preliminary data.</text>
</comment>
<evidence type="ECO:0000313" key="7">
    <source>
        <dbReference type="EMBL" id="MQY03750.1"/>
    </source>
</evidence>
<dbReference type="SUPFAM" id="SSF88659">
    <property type="entry name" value="Sigma3 and sigma4 domains of RNA polymerase sigma factors"/>
    <property type="match status" value="1"/>
</dbReference>
<evidence type="ECO:0000256" key="2">
    <source>
        <dbReference type="ARBA" id="ARBA00023015"/>
    </source>
</evidence>
<dbReference type="SUPFAM" id="SSF88946">
    <property type="entry name" value="Sigma2 domain of RNA polymerase sigma factors"/>
    <property type="match status" value="1"/>
</dbReference>
<dbReference type="PANTHER" id="PTHR43133">
    <property type="entry name" value="RNA POLYMERASE ECF-TYPE SIGMA FACTO"/>
    <property type="match status" value="1"/>
</dbReference>
<keyword evidence="2" id="KW-0805">Transcription regulation</keyword>
<evidence type="ECO:0000256" key="4">
    <source>
        <dbReference type="ARBA" id="ARBA00023163"/>
    </source>
</evidence>
<gene>
    <name evidence="7" type="primary">sigE_4</name>
    <name evidence="7" type="ORF">ACRB68_17950</name>
</gene>
<dbReference type="Gene3D" id="1.10.10.10">
    <property type="entry name" value="Winged helix-like DNA-binding domain superfamily/Winged helix DNA-binding domain"/>
    <property type="match status" value="1"/>
</dbReference>
<evidence type="ECO:0000259" key="5">
    <source>
        <dbReference type="Pfam" id="PF04542"/>
    </source>
</evidence>
<keyword evidence="3" id="KW-0731">Sigma factor</keyword>
<comment type="similarity">
    <text evidence="1">Belongs to the sigma-70 factor family. ECF subfamily.</text>
</comment>
<organism evidence="7 8">
    <name type="scientific">Actinomadura macrotermitis</name>
    <dbReference type="NCBI Taxonomy" id="2585200"/>
    <lineage>
        <taxon>Bacteria</taxon>
        <taxon>Bacillati</taxon>
        <taxon>Actinomycetota</taxon>
        <taxon>Actinomycetes</taxon>
        <taxon>Streptosporangiales</taxon>
        <taxon>Thermomonosporaceae</taxon>
        <taxon>Actinomadura</taxon>
    </lineage>
</organism>
<reference evidence="7 8" key="1">
    <citation type="submission" date="2019-10" db="EMBL/GenBank/DDBJ databases">
        <title>Actinomadura rubteroloni sp. nov. and Actinomadura macrotermitis sp. nov., isolated from the gut of fungus growing-termite Macrotermes natalensis.</title>
        <authorList>
            <person name="Benndorf R."/>
            <person name="Martin K."/>
            <person name="Kuefner M."/>
            <person name="De Beer W."/>
            <person name="Kaster A.-K."/>
            <person name="Vollmers J."/>
            <person name="Poulsen M."/>
            <person name="Beemelmanns C."/>
        </authorList>
    </citation>
    <scope>NUCLEOTIDE SEQUENCE [LARGE SCALE GENOMIC DNA]</scope>
    <source>
        <strain evidence="7 8">RB68</strain>
    </source>
</reference>
<dbReference type="InterPro" id="IPR013325">
    <property type="entry name" value="RNA_pol_sigma_r2"/>
</dbReference>
<accession>A0A7K0BRD5</accession>
<keyword evidence="8" id="KW-1185">Reference proteome</keyword>
<dbReference type="InterPro" id="IPR014284">
    <property type="entry name" value="RNA_pol_sigma-70_dom"/>
</dbReference>
<feature type="domain" description="RNA polymerase sigma factor 70 region 4 type 2" evidence="6">
    <location>
        <begin position="130"/>
        <end position="181"/>
    </location>
</feature>
<dbReference type="InterPro" id="IPR036388">
    <property type="entry name" value="WH-like_DNA-bd_sf"/>
</dbReference>
<keyword evidence="4" id="KW-0804">Transcription</keyword>